<accession>I2B557</accession>
<keyword evidence="10" id="KW-0997">Cell inner membrane</keyword>
<evidence type="ECO:0000256" key="6">
    <source>
        <dbReference type="ARBA" id="ARBA00023098"/>
    </source>
</evidence>
<keyword evidence="6 10" id="KW-0443">Lipid metabolism</keyword>
<evidence type="ECO:0000256" key="9">
    <source>
        <dbReference type="ARBA" id="ARBA00023264"/>
    </source>
</evidence>
<dbReference type="PANTHER" id="PTHR30309:SF0">
    <property type="entry name" value="GLYCEROL-3-PHOSPHATE ACYLTRANSFERASE-RELATED"/>
    <property type="match status" value="1"/>
</dbReference>
<dbReference type="OrthoDB" id="9777124at2"/>
<name>I2B557_SHIBC</name>
<keyword evidence="4 10" id="KW-0812">Transmembrane</keyword>
<keyword evidence="1 10" id="KW-1003">Cell membrane</keyword>
<dbReference type="UniPathway" id="UPA00085"/>
<comment type="subunit">
    <text evidence="10">Probably interacts with PlsX.</text>
</comment>
<keyword evidence="3 10" id="KW-0808">Transferase</keyword>
<protein>
    <recommendedName>
        <fullName evidence="10">Glycerol-3-phosphate acyltransferase</fullName>
    </recommendedName>
    <alternativeName>
        <fullName evidence="10">Acyl-PO4 G3P acyltransferase</fullName>
    </alternativeName>
    <alternativeName>
        <fullName evidence="10">Acyl-phosphate--glycerol-3-phosphate acyltransferase</fullName>
    </alternativeName>
    <alternativeName>
        <fullName evidence="10">G3P acyltransferase</fullName>
        <shortName evidence="10">GPAT</shortName>
        <ecNumber evidence="10">2.3.1.275</ecNumber>
    </alternativeName>
    <alternativeName>
        <fullName evidence="10">Lysophosphatidic acid synthase</fullName>
        <shortName evidence="10">LPA synthase</shortName>
    </alternativeName>
</protein>
<evidence type="ECO:0000256" key="1">
    <source>
        <dbReference type="ARBA" id="ARBA00022475"/>
    </source>
</evidence>
<dbReference type="PATRIC" id="fig|630626.3.peg.529"/>
<comment type="subcellular location">
    <subcellularLocation>
        <location evidence="10">Cell inner membrane</location>
        <topology evidence="10">Multi-pass membrane protein</topology>
    </subcellularLocation>
</comment>
<dbReference type="GO" id="GO:0043772">
    <property type="term" value="F:acyl-phosphate glycerol-3-phosphate acyltransferase activity"/>
    <property type="evidence" value="ECO:0007669"/>
    <property type="project" value="UniProtKB-UniRule"/>
</dbReference>
<proteinExistence type="inferred from homology"/>
<dbReference type="EC" id="2.3.1.275" evidence="10"/>
<dbReference type="InterPro" id="IPR003811">
    <property type="entry name" value="G3P_acylTferase_PlsY"/>
</dbReference>
<dbReference type="HOGENOM" id="CLU_081254_0_2_6"/>
<keyword evidence="12" id="KW-1185">Reference proteome</keyword>
<comment type="similarity">
    <text evidence="10">Belongs to the PlsY family.</text>
</comment>
<comment type="catalytic activity">
    <reaction evidence="10">
        <text>an acyl phosphate + sn-glycerol 3-phosphate = a 1-acyl-sn-glycero-3-phosphate + phosphate</text>
        <dbReference type="Rhea" id="RHEA:34075"/>
        <dbReference type="ChEBI" id="CHEBI:43474"/>
        <dbReference type="ChEBI" id="CHEBI:57597"/>
        <dbReference type="ChEBI" id="CHEBI:57970"/>
        <dbReference type="ChEBI" id="CHEBI:59918"/>
        <dbReference type="EC" id="2.3.1.275"/>
    </reaction>
</comment>
<dbReference type="PANTHER" id="PTHR30309">
    <property type="entry name" value="INNER MEMBRANE PROTEIN YGIH"/>
    <property type="match status" value="1"/>
</dbReference>
<dbReference type="HAMAP" id="MF_01043">
    <property type="entry name" value="PlsY"/>
    <property type="match status" value="1"/>
</dbReference>
<feature type="transmembrane region" description="Helical" evidence="10">
    <location>
        <begin position="71"/>
        <end position="96"/>
    </location>
</feature>
<dbReference type="Pfam" id="PF02660">
    <property type="entry name" value="G3P_acyltransf"/>
    <property type="match status" value="1"/>
</dbReference>
<dbReference type="AlphaFoldDB" id="I2B557"/>
<keyword evidence="9 10" id="KW-1208">Phospholipid metabolism</keyword>
<dbReference type="Proteomes" id="UP000001955">
    <property type="component" value="Chromosome"/>
</dbReference>
<keyword evidence="5 10" id="KW-1133">Transmembrane helix</keyword>
<comment type="caution">
    <text evidence="10">Lacks conserved residue(s) required for the propagation of feature annotation.</text>
</comment>
<comment type="pathway">
    <text evidence="10">Lipid metabolism; phospholipid metabolism.</text>
</comment>
<organism evidence="11 12">
    <name type="scientific">Shimwellia blattae (strain ATCC 29907 / DSM 4481 / JCM 1650 / NBRC 105725 / CDC 9005-74)</name>
    <name type="common">Escherichia blattae</name>
    <dbReference type="NCBI Taxonomy" id="630626"/>
    <lineage>
        <taxon>Bacteria</taxon>
        <taxon>Pseudomonadati</taxon>
        <taxon>Pseudomonadota</taxon>
        <taxon>Gammaproteobacteria</taxon>
        <taxon>Enterobacterales</taxon>
        <taxon>Enterobacteriaceae</taxon>
        <taxon>Shimwellia</taxon>
    </lineage>
</organism>
<dbReference type="GO" id="GO:0005886">
    <property type="term" value="C:plasma membrane"/>
    <property type="evidence" value="ECO:0007669"/>
    <property type="project" value="UniProtKB-SubCell"/>
</dbReference>
<evidence type="ECO:0000256" key="8">
    <source>
        <dbReference type="ARBA" id="ARBA00023209"/>
    </source>
</evidence>
<reference evidence="11 12" key="1">
    <citation type="journal article" date="2012" name="J. Bacteriol.">
        <title>Complete genome sequence of the B12-producing Shimwellia blattae strain DSM 4481, isolated from a cockroach.</title>
        <authorList>
            <person name="Brzuszkiewicz E."/>
            <person name="Waschkowitz T."/>
            <person name="Wiezer A."/>
            <person name="Daniel R."/>
        </authorList>
    </citation>
    <scope>NUCLEOTIDE SEQUENCE [LARGE SCALE GENOMIC DNA]</scope>
    <source>
        <strain evidence="12">ATCC 29907 / DSM 4481 / JCM 1650 / NBRC 105725 / CDC 9005-74</strain>
    </source>
</reference>
<dbReference type="RefSeq" id="WP_002443276.1">
    <property type="nucleotide sequence ID" value="NC_017910.1"/>
</dbReference>
<comment type="function">
    <text evidence="10">Catalyzes the transfer of an acyl group from acyl-phosphate (acyl-PO(4)) to glycerol-3-phosphate (G3P) to form lysophosphatidic acid (LPA). This enzyme utilizes acyl-phosphate as fatty acyl donor, but not acyl-CoA or acyl-ACP.</text>
</comment>
<evidence type="ECO:0000313" key="12">
    <source>
        <dbReference type="Proteomes" id="UP000001955"/>
    </source>
</evidence>
<gene>
    <name evidence="11" type="primary">ygiH</name>
    <name evidence="10" type="synonym">plsY</name>
    <name evidence="11" type="ordered locus">EBL_c05360</name>
</gene>
<evidence type="ECO:0000256" key="3">
    <source>
        <dbReference type="ARBA" id="ARBA00022679"/>
    </source>
</evidence>
<dbReference type="KEGG" id="ebt:EBL_c05360"/>
<keyword evidence="7 10" id="KW-0472">Membrane</keyword>
<evidence type="ECO:0000256" key="10">
    <source>
        <dbReference type="HAMAP-Rule" id="MF_01043"/>
    </source>
</evidence>
<evidence type="ECO:0000256" key="5">
    <source>
        <dbReference type="ARBA" id="ARBA00022989"/>
    </source>
</evidence>
<dbReference type="EMBL" id="CP001560">
    <property type="protein sequence ID" value="AFJ45661.1"/>
    <property type="molecule type" value="Genomic_DNA"/>
</dbReference>
<keyword evidence="2 10" id="KW-0444">Lipid biosynthesis</keyword>
<dbReference type="NCBIfam" id="TIGR00023">
    <property type="entry name" value="glycerol-3-phosphate 1-O-acyltransferase PlsY"/>
    <property type="match status" value="1"/>
</dbReference>
<sequence>MSVIAPVMIILAYLCGSVSSAILICRLAGLPDPRDCGSGNPGATNVLRIGGKKAAAAVLVFDILKGMLPVWAAWALGLTPFWLGLVGIAACLGHIWPVFFKFHGGKGVATAFGAIAPIGLDLTGVMAGTWLLSVLLSGYSSLGAIISALVAPFYVWWFKPQFTFPVAMLSCLILIRHNDNIQRLWRGQETKIWRRKPRSDASSGGETRK</sequence>
<dbReference type="STRING" id="630626.EBL_c05360"/>
<dbReference type="eggNOG" id="COG0344">
    <property type="taxonomic scope" value="Bacteria"/>
</dbReference>
<feature type="transmembrane region" description="Helical" evidence="10">
    <location>
        <begin position="108"/>
        <end position="132"/>
    </location>
</feature>
<accession>K6UUP8</accession>
<feature type="transmembrane region" description="Helical" evidence="10">
    <location>
        <begin position="138"/>
        <end position="158"/>
    </location>
</feature>
<keyword evidence="8 10" id="KW-0594">Phospholipid biosynthesis</keyword>
<evidence type="ECO:0000256" key="4">
    <source>
        <dbReference type="ARBA" id="ARBA00022692"/>
    </source>
</evidence>
<dbReference type="GO" id="GO:0008654">
    <property type="term" value="P:phospholipid biosynthetic process"/>
    <property type="evidence" value="ECO:0007669"/>
    <property type="project" value="UniProtKB-UniRule"/>
</dbReference>
<evidence type="ECO:0000256" key="2">
    <source>
        <dbReference type="ARBA" id="ARBA00022516"/>
    </source>
</evidence>
<evidence type="ECO:0000313" key="11">
    <source>
        <dbReference type="EMBL" id="AFJ45661.1"/>
    </source>
</evidence>
<dbReference type="SMART" id="SM01207">
    <property type="entry name" value="G3P_acyltransf"/>
    <property type="match status" value="1"/>
</dbReference>
<evidence type="ECO:0000256" key="7">
    <source>
        <dbReference type="ARBA" id="ARBA00023136"/>
    </source>
</evidence>